<dbReference type="InterPro" id="IPR036942">
    <property type="entry name" value="Beta-barrel_TonB_sf"/>
</dbReference>
<dbReference type="GO" id="GO:0009279">
    <property type="term" value="C:cell outer membrane"/>
    <property type="evidence" value="ECO:0007669"/>
    <property type="project" value="UniProtKB-SubCell"/>
</dbReference>
<dbReference type="InterPro" id="IPR037066">
    <property type="entry name" value="Plug_dom_sf"/>
</dbReference>
<accession>A0A3A8GPE7</accession>
<dbReference type="Pfam" id="PF07715">
    <property type="entry name" value="Plug"/>
    <property type="match status" value="1"/>
</dbReference>
<evidence type="ECO:0000259" key="5">
    <source>
        <dbReference type="Pfam" id="PF07715"/>
    </source>
</evidence>
<feature type="domain" description="TonB-dependent receptor plug" evidence="5">
    <location>
        <begin position="67"/>
        <end position="180"/>
    </location>
</feature>
<dbReference type="Proteomes" id="UP000281084">
    <property type="component" value="Unassembled WGS sequence"/>
</dbReference>
<keyword evidence="3" id="KW-0998">Cell outer membrane</keyword>
<evidence type="ECO:0000256" key="1">
    <source>
        <dbReference type="ARBA" id="ARBA00004442"/>
    </source>
</evidence>
<comment type="caution">
    <text evidence="6">The sequence shown here is derived from an EMBL/GenBank/DDBJ whole genome shotgun (WGS) entry which is preliminary data.</text>
</comment>
<evidence type="ECO:0000313" key="6">
    <source>
        <dbReference type="EMBL" id="RKG55711.1"/>
    </source>
</evidence>
<evidence type="ECO:0000256" key="2">
    <source>
        <dbReference type="ARBA" id="ARBA00023136"/>
    </source>
</evidence>
<dbReference type="InterPro" id="IPR012910">
    <property type="entry name" value="Plug_dom"/>
</dbReference>
<comment type="subcellular location">
    <subcellularLocation>
        <location evidence="1">Cell outer membrane</location>
    </subcellularLocation>
</comment>
<gene>
    <name evidence="6" type="ORF">D7V64_01015</name>
</gene>
<feature type="signal peptide" evidence="4">
    <location>
        <begin position="1"/>
        <end position="37"/>
    </location>
</feature>
<keyword evidence="2" id="KW-0472">Membrane</keyword>
<feature type="chain" id="PRO_5017392582" evidence="4">
    <location>
        <begin position="38"/>
        <end position="864"/>
    </location>
</feature>
<dbReference type="EMBL" id="RAXZ01000001">
    <property type="protein sequence ID" value="RKG55711.1"/>
    <property type="molecule type" value="Genomic_DNA"/>
</dbReference>
<keyword evidence="4" id="KW-0732">Signal</keyword>
<dbReference type="Gene3D" id="2.170.130.10">
    <property type="entry name" value="TonB-dependent receptor, plug domain"/>
    <property type="match status" value="1"/>
</dbReference>
<dbReference type="SUPFAM" id="SSF56935">
    <property type="entry name" value="Porins"/>
    <property type="match status" value="1"/>
</dbReference>
<name>A0A3A8GPE7_9GAMM</name>
<keyword evidence="6" id="KW-0675">Receptor</keyword>
<protein>
    <submittedName>
        <fullName evidence="6">TonB-dependent receptor</fullName>
    </submittedName>
</protein>
<evidence type="ECO:0000256" key="3">
    <source>
        <dbReference type="ARBA" id="ARBA00023237"/>
    </source>
</evidence>
<sequence length="864" mass="96942">MIIACITFHTVTLSMRFCHSSLYVAMFIALPSAQVFSAETSPSPIEIQMNTIVVEADQHKEVGTAKYNQEQLKEMPNGKKSISDFLKTHTNVQFDREAYSSGNQASLAPEKISINGAPNFANKFTVNGVNTSNTFDPVGESADSNYYGAPSNAQTANINTDLICELEVIDSNASAEHGDFQGGVISAKTCAPKSEIGKLHGSISYDYTNSAWSRFNYVDDAEEADFEDQDTDHHKEYTTQGISANVYGRLNEAWGFNAFGATRGSRIPVMSGLGENDKIKTEEVNNNVGFTAYFNPNDQQAYQFGVEHYEYDKEGYYKNKINSDYSIDTITDTLFFNAKNKFNGFQLEQNLNYRTTELDRHLKSNSSTVWNYAAGSKDWIPGSKDGDTLTEGGFGGNIINQQSTLSYDLKAIFDPVTFANTIHRFKTGTGYQHNEGSWERPDAMALYTTRANLGTASCAVGDAQCDEADLQYRPSSTKPWESWTGQYSRSGTFYNAGKFTARQDQWHVFAEDDMSWQNFRARLGLRADYDSLGSNLNIAPRSTFEYLPFSNDTLKFTAGFNRYYGNVFLMTELDEKTYTTYANLSRSASYDSNWDESNNYGWVTTYPSSQAAAVRATDVKTPYSDEKVFAVSSQINNLDLNLKWVNRQFKDRIEETRIYKTTAAGTQALDYRTYANVDGGQADTYTFTISNINPWDIGQTQHKLALGLSYIENETTRGSYKDMDTDSRNAYVSLNGSIIPKSQLPVKDAPFTARLNWEMKGTALPFTLHNFLNFRSASTNYAATGDKVSWDGIDISVMEEEDFASKFTWDARATYDWKITPQQSMTFGLTVSNVLNKQNKNVTDAGKLYSEEGRRFIADVTYKF</sequence>
<evidence type="ECO:0000313" key="7">
    <source>
        <dbReference type="Proteomes" id="UP000281084"/>
    </source>
</evidence>
<organism evidence="6 7">
    <name type="scientific">Acinetobacter cumulans</name>
    <dbReference type="NCBI Taxonomy" id="2136182"/>
    <lineage>
        <taxon>Bacteria</taxon>
        <taxon>Pseudomonadati</taxon>
        <taxon>Pseudomonadota</taxon>
        <taxon>Gammaproteobacteria</taxon>
        <taxon>Moraxellales</taxon>
        <taxon>Moraxellaceae</taxon>
        <taxon>Acinetobacter</taxon>
    </lineage>
</organism>
<proteinExistence type="predicted"/>
<dbReference type="AlphaFoldDB" id="A0A3A8GPE7"/>
<reference evidence="6 7" key="1">
    <citation type="submission" date="2018-09" db="EMBL/GenBank/DDBJ databases">
        <title>The draft genome of Acinetobacter spp. strains.</title>
        <authorList>
            <person name="Qin J."/>
            <person name="Feng Y."/>
            <person name="Zong Z."/>
        </authorList>
    </citation>
    <scope>NUCLEOTIDE SEQUENCE [LARGE SCALE GENOMIC DNA]</scope>
    <source>
        <strain evidence="6 7">WCHAc060002</strain>
    </source>
</reference>
<evidence type="ECO:0000256" key="4">
    <source>
        <dbReference type="SAM" id="SignalP"/>
    </source>
</evidence>
<dbReference type="Gene3D" id="2.40.170.20">
    <property type="entry name" value="TonB-dependent receptor, beta-barrel domain"/>
    <property type="match status" value="2"/>
</dbReference>